<organism evidence="7 8">
    <name type="scientific">Gemmatimonas groenlandica</name>
    <dbReference type="NCBI Taxonomy" id="2732249"/>
    <lineage>
        <taxon>Bacteria</taxon>
        <taxon>Pseudomonadati</taxon>
        <taxon>Gemmatimonadota</taxon>
        <taxon>Gemmatimonadia</taxon>
        <taxon>Gemmatimonadales</taxon>
        <taxon>Gemmatimonadaceae</taxon>
        <taxon>Gemmatimonas</taxon>
    </lineage>
</organism>
<keyword evidence="2 5" id="KW-0413">Isomerase</keyword>
<dbReference type="PANTHER" id="PTHR21600">
    <property type="entry name" value="MITOCHONDRIAL RNA PSEUDOURIDINE SYNTHASE"/>
    <property type="match status" value="1"/>
</dbReference>
<comment type="similarity">
    <text evidence="1 5">Belongs to the pseudouridine synthase RluA family.</text>
</comment>
<evidence type="ECO:0000256" key="1">
    <source>
        <dbReference type="ARBA" id="ARBA00010876"/>
    </source>
</evidence>
<keyword evidence="8" id="KW-1185">Reference proteome</keyword>
<dbReference type="GO" id="GO:0003723">
    <property type="term" value="F:RNA binding"/>
    <property type="evidence" value="ECO:0007669"/>
    <property type="project" value="UniProtKB-KW"/>
</dbReference>
<dbReference type="CDD" id="cd02869">
    <property type="entry name" value="PseudoU_synth_RluA_like"/>
    <property type="match status" value="1"/>
</dbReference>
<evidence type="ECO:0000313" key="8">
    <source>
        <dbReference type="Proteomes" id="UP000500938"/>
    </source>
</evidence>
<dbReference type="InterPro" id="IPR036986">
    <property type="entry name" value="S4_RNA-bd_sf"/>
</dbReference>
<feature type="domain" description="RNA-binding S4" evidence="6">
    <location>
        <begin position="15"/>
        <end position="78"/>
    </location>
</feature>
<dbReference type="Gene3D" id="3.30.2350.10">
    <property type="entry name" value="Pseudouridine synthase"/>
    <property type="match status" value="1"/>
</dbReference>
<dbReference type="NCBIfam" id="TIGR00005">
    <property type="entry name" value="rluA_subfam"/>
    <property type="match status" value="1"/>
</dbReference>
<name>A0A6M4IML5_9BACT</name>
<evidence type="ECO:0000256" key="3">
    <source>
        <dbReference type="PIRSR" id="PIRSR606225-1"/>
    </source>
</evidence>
<dbReference type="Proteomes" id="UP000500938">
    <property type="component" value="Chromosome"/>
</dbReference>
<accession>A0A6M4IML5</accession>
<dbReference type="KEGG" id="ggr:HKW67_07305"/>
<comment type="catalytic activity">
    <reaction evidence="5">
        <text>a uridine in RNA = a pseudouridine in RNA</text>
        <dbReference type="Rhea" id="RHEA:48348"/>
        <dbReference type="Rhea" id="RHEA-COMP:12068"/>
        <dbReference type="Rhea" id="RHEA-COMP:12069"/>
        <dbReference type="ChEBI" id="CHEBI:65314"/>
        <dbReference type="ChEBI" id="CHEBI:65315"/>
    </reaction>
</comment>
<dbReference type="InterPro" id="IPR020103">
    <property type="entry name" value="PsdUridine_synth_cat_dom_sf"/>
</dbReference>
<dbReference type="AlphaFoldDB" id="A0A6M4IML5"/>
<reference evidence="7 8" key="1">
    <citation type="submission" date="2020-05" db="EMBL/GenBank/DDBJ databases">
        <title>Complete genome sequence of Gemmatimonas greenlandica TET16.</title>
        <authorList>
            <person name="Zeng Y."/>
        </authorList>
    </citation>
    <scope>NUCLEOTIDE SEQUENCE [LARGE SCALE GENOMIC DNA]</scope>
    <source>
        <strain evidence="7 8">TET16</strain>
    </source>
</reference>
<dbReference type="SUPFAM" id="SSF55120">
    <property type="entry name" value="Pseudouridine synthase"/>
    <property type="match status" value="1"/>
</dbReference>
<protein>
    <recommendedName>
        <fullName evidence="5">Pseudouridine synthase</fullName>
        <ecNumber evidence="5">5.4.99.-</ecNumber>
    </recommendedName>
</protein>
<dbReference type="GO" id="GO:0000455">
    <property type="term" value="P:enzyme-directed rRNA pseudouridine synthesis"/>
    <property type="evidence" value="ECO:0007669"/>
    <property type="project" value="TreeGrafter"/>
</dbReference>
<dbReference type="CDD" id="cd00165">
    <property type="entry name" value="S4"/>
    <property type="match status" value="1"/>
</dbReference>
<dbReference type="Pfam" id="PF00849">
    <property type="entry name" value="PseudoU_synth_2"/>
    <property type="match status" value="1"/>
</dbReference>
<dbReference type="EMBL" id="CP053085">
    <property type="protein sequence ID" value="QJR35325.1"/>
    <property type="molecule type" value="Genomic_DNA"/>
</dbReference>
<dbReference type="PROSITE" id="PS01129">
    <property type="entry name" value="PSI_RLU"/>
    <property type="match status" value="1"/>
</dbReference>
<dbReference type="InterPro" id="IPR002942">
    <property type="entry name" value="S4_RNA-bd"/>
</dbReference>
<keyword evidence="4" id="KW-0694">RNA-binding</keyword>
<evidence type="ECO:0000259" key="6">
    <source>
        <dbReference type="SMART" id="SM00363"/>
    </source>
</evidence>
<dbReference type="InterPro" id="IPR050188">
    <property type="entry name" value="RluA_PseudoU_synthase"/>
</dbReference>
<evidence type="ECO:0000313" key="7">
    <source>
        <dbReference type="EMBL" id="QJR35325.1"/>
    </source>
</evidence>
<dbReference type="InterPro" id="IPR006145">
    <property type="entry name" value="PsdUridine_synth_RsuA/RluA"/>
</dbReference>
<dbReference type="Gene3D" id="3.10.290.10">
    <property type="entry name" value="RNA-binding S4 domain"/>
    <property type="match status" value="1"/>
</dbReference>
<dbReference type="GO" id="GO:0120159">
    <property type="term" value="F:rRNA pseudouridine synthase activity"/>
    <property type="evidence" value="ECO:0007669"/>
    <property type="project" value="UniProtKB-ARBA"/>
</dbReference>
<evidence type="ECO:0000256" key="5">
    <source>
        <dbReference type="RuleBase" id="RU362028"/>
    </source>
</evidence>
<evidence type="ECO:0000256" key="4">
    <source>
        <dbReference type="PROSITE-ProRule" id="PRU00182"/>
    </source>
</evidence>
<comment type="function">
    <text evidence="5">Responsible for synthesis of pseudouridine from uracil.</text>
</comment>
<dbReference type="EC" id="5.4.99.-" evidence="5"/>
<feature type="active site" evidence="3">
    <location>
        <position position="137"/>
    </location>
</feature>
<dbReference type="Pfam" id="PF01479">
    <property type="entry name" value="S4"/>
    <property type="match status" value="1"/>
</dbReference>
<evidence type="ECO:0000256" key="2">
    <source>
        <dbReference type="ARBA" id="ARBA00023235"/>
    </source>
</evidence>
<gene>
    <name evidence="7" type="ORF">HKW67_07305</name>
</gene>
<dbReference type="SMART" id="SM00363">
    <property type="entry name" value="S4"/>
    <property type="match status" value="1"/>
</dbReference>
<dbReference type="PROSITE" id="PS50889">
    <property type="entry name" value="S4"/>
    <property type="match status" value="1"/>
</dbReference>
<dbReference type="InterPro" id="IPR006225">
    <property type="entry name" value="PsdUridine_synth_RluC/D"/>
</dbReference>
<sequence length="341" mass="37311">MHDFDVTDDSGDVGERLDLLVSRRCELSRTQSATLIANGQVTVNGKAEKASYRSLAGDRLHVVIPPPPGRDIMPENIPLDIVYEDEYLLVVDKAAGMVVHPAPGNWTGTLVNALIGRGEPLADGGSEERAGLVHRLDKDTSGLLIVAKTDAAHRSLSAALAARKVTRRYVALCWGHLSTDNITVEKPIGRDPRDRTKMTIVPDGRMSRTDFVRLGRFDSADLLRAHLHSGRTHQIRVHLSSIGHPVVGDDTYGGGGGRRLVELPGKRHFLHAAWLRFRHPVTGAPVDLRSPLPADLRQSLSVVSLMPELATHQDPLDVFGFYKTDEVLPGHKPDDHDDALD</sequence>
<proteinExistence type="inferred from homology"/>
<dbReference type="PANTHER" id="PTHR21600:SF44">
    <property type="entry name" value="RIBOSOMAL LARGE SUBUNIT PSEUDOURIDINE SYNTHASE D"/>
    <property type="match status" value="1"/>
</dbReference>
<dbReference type="InterPro" id="IPR006224">
    <property type="entry name" value="PsdUridine_synth_RluA-like_CS"/>
</dbReference>
<dbReference type="SUPFAM" id="SSF55174">
    <property type="entry name" value="Alpha-L RNA-binding motif"/>
    <property type="match status" value="1"/>
</dbReference>